<dbReference type="NCBIfam" id="TIGR00114">
    <property type="entry name" value="lumazine-synth"/>
    <property type="match status" value="1"/>
</dbReference>
<comment type="similarity">
    <text evidence="2 7">Belongs to the DMRL synthase family.</text>
</comment>
<evidence type="ECO:0000256" key="7">
    <source>
        <dbReference type="HAMAP-Rule" id="MF_00178"/>
    </source>
</evidence>
<comment type="function">
    <text evidence="7">Catalyzes the formation of 6,7-dimethyl-8-ribityllumazine by condensation of 5-amino-6-(D-ribitylamino)uracil with 3,4-dihydroxy-2-butanone 4-phosphate. This is the penultimate step in the biosynthesis of riboflavin.</text>
</comment>
<evidence type="ECO:0000256" key="4">
    <source>
        <dbReference type="ARBA" id="ARBA00022619"/>
    </source>
</evidence>
<keyword evidence="9" id="KW-1185">Reference proteome</keyword>
<feature type="binding site" evidence="7">
    <location>
        <begin position="63"/>
        <end position="65"/>
    </location>
    <ligand>
        <name>5-amino-6-(D-ribitylamino)uracil</name>
        <dbReference type="ChEBI" id="CHEBI:15934"/>
    </ligand>
</feature>
<reference evidence="8" key="1">
    <citation type="submission" date="2019-09" db="EMBL/GenBank/DDBJ databases">
        <authorList>
            <person name="Cremers G."/>
        </authorList>
    </citation>
    <scope>NUCLEOTIDE SEQUENCE [LARGE SCALE GENOMIC DNA]</scope>
    <source>
        <strain evidence="8">3B</strain>
    </source>
</reference>
<dbReference type="SUPFAM" id="SSF52121">
    <property type="entry name" value="Lumazine synthase"/>
    <property type="match status" value="1"/>
</dbReference>
<dbReference type="GO" id="GO:0005829">
    <property type="term" value="C:cytosol"/>
    <property type="evidence" value="ECO:0007669"/>
    <property type="project" value="TreeGrafter"/>
</dbReference>
<dbReference type="GO" id="GO:0000906">
    <property type="term" value="F:6,7-dimethyl-8-ribityllumazine synthase activity"/>
    <property type="evidence" value="ECO:0007669"/>
    <property type="project" value="UniProtKB-UniRule"/>
</dbReference>
<feature type="binding site" evidence="7">
    <location>
        <position position="10"/>
    </location>
    <ligand>
        <name>5-amino-6-(D-ribitylamino)uracil</name>
        <dbReference type="ChEBI" id="CHEBI:15934"/>
    </ligand>
</feature>
<dbReference type="Pfam" id="PF00885">
    <property type="entry name" value="DMRL_synthase"/>
    <property type="match status" value="1"/>
</dbReference>
<dbReference type="AlphaFoldDB" id="A0A5E6MBY6"/>
<dbReference type="EC" id="2.5.1.78" evidence="3 7"/>
<sequence>MRFAIVASSYHKEYCDALVSAAEAELQGHDLTLCRVPGSFEIPLQVKRLARTGQYNAVLAFGVVWQGETAHAQEILRAVTDALMRISLEEDVPVIHEVLSVKTEAEAWERTSGTLSRGKEGARAALAVAELPNGI</sequence>
<feature type="binding site" evidence="7">
    <location>
        <begin position="68"/>
        <end position="69"/>
    </location>
    <ligand>
        <name>(2S)-2-hydroxy-3-oxobutyl phosphate</name>
        <dbReference type="ChEBI" id="CHEBI:58830"/>
    </ligand>
</feature>
<evidence type="ECO:0000256" key="6">
    <source>
        <dbReference type="ARBA" id="ARBA00048785"/>
    </source>
</evidence>
<evidence type="ECO:0000256" key="2">
    <source>
        <dbReference type="ARBA" id="ARBA00007424"/>
    </source>
</evidence>
<comment type="catalytic activity">
    <reaction evidence="6 7">
        <text>(2S)-2-hydroxy-3-oxobutyl phosphate + 5-amino-6-(D-ribitylamino)uracil = 6,7-dimethyl-8-(1-D-ribityl)lumazine + phosphate + 2 H2O + H(+)</text>
        <dbReference type="Rhea" id="RHEA:26152"/>
        <dbReference type="ChEBI" id="CHEBI:15377"/>
        <dbReference type="ChEBI" id="CHEBI:15378"/>
        <dbReference type="ChEBI" id="CHEBI:15934"/>
        <dbReference type="ChEBI" id="CHEBI:43474"/>
        <dbReference type="ChEBI" id="CHEBI:58201"/>
        <dbReference type="ChEBI" id="CHEBI:58830"/>
        <dbReference type="EC" id="2.5.1.78"/>
    </reaction>
</comment>
<organism evidence="8 9">
    <name type="scientific">Methylacidimicrobium cyclopophantes</name>
    <dbReference type="NCBI Taxonomy" id="1041766"/>
    <lineage>
        <taxon>Bacteria</taxon>
        <taxon>Pseudomonadati</taxon>
        <taxon>Verrucomicrobiota</taxon>
        <taxon>Methylacidimicrobium</taxon>
    </lineage>
</organism>
<evidence type="ECO:0000256" key="5">
    <source>
        <dbReference type="ARBA" id="ARBA00022679"/>
    </source>
</evidence>
<dbReference type="GO" id="GO:0009349">
    <property type="term" value="C:riboflavin synthase complex"/>
    <property type="evidence" value="ECO:0007669"/>
    <property type="project" value="UniProtKB-UniRule"/>
</dbReference>
<dbReference type="InterPro" id="IPR034964">
    <property type="entry name" value="LS"/>
</dbReference>
<feature type="binding site" evidence="7">
    <location>
        <begin position="39"/>
        <end position="41"/>
    </location>
    <ligand>
        <name>5-amino-6-(D-ribitylamino)uracil</name>
        <dbReference type="ChEBI" id="CHEBI:15934"/>
    </ligand>
</feature>
<dbReference type="EMBL" id="CABFUZ020000125">
    <property type="protein sequence ID" value="VVM06748.1"/>
    <property type="molecule type" value="Genomic_DNA"/>
</dbReference>
<evidence type="ECO:0000256" key="3">
    <source>
        <dbReference type="ARBA" id="ARBA00012664"/>
    </source>
</evidence>
<dbReference type="PANTHER" id="PTHR21058:SF0">
    <property type="entry name" value="6,7-DIMETHYL-8-RIBITYLLUMAZINE SYNTHASE"/>
    <property type="match status" value="1"/>
</dbReference>
<keyword evidence="4 7" id="KW-0686">Riboflavin biosynthesis</keyword>
<dbReference type="OrthoDB" id="9809709at2"/>
<evidence type="ECO:0000313" key="8">
    <source>
        <dbReference type="EMBL" id="VVM06748.1"/>
    </source>
</evidence>
<dbReference type="Proteomes" id="UP000381693">
    <property type="component" value="Unassembled WGS sequence"/>
</dbReference>
<dbReference type="UniPathway" id="UPA00275">
    <property type="reaction ID" value="UER00404"/>
</dbReference>
<feature type="binding site" evidence="7">
    <location>
        <position position="110"/>
    </location>
    <ligand>
        <name>(2S)-2-hydroxy-3-oxobutyl phosphate</name>
        <dbReference type="ChEBI" id="CHEBI:58830"/>
    </ligand>
</feature>
<name>A0A5E6MBY6_9BACT</name>
<accession>A0A5E6MBY6</accession>
<dbReference type="InterPro" id="IPR002180">
    <property type="entry name" value="LS/RS"/>
</dbReference>
<feature type="active site" description="Proton donor" evidence="7">
    <location>
        <position position="71"/>
    </location>
</feature>
<dbReference type="CDD" id="cd09209">
    <property type="entry name" value="Lumazine_synthase-I"/>
    <property type="match status" value="1"/>
</dbReference>
<dbReference type="GO" id="GO:0009231">
    <property type="term" value="P:riboflavin biosynthetic process"/>
    <property type="evidence" value="ECO:0007669"/>
    <property type="project" value="UniProtKB-UniRule"/>
</dbReference>
<protein>
    <recommendedName>
        <fullName evidence="3 7">6,7-dimethyl-8-ribityllumazine synthase</fullName>
        <shortName evidence="7">DMRL synthase</shortName>
        <shortName evidence="7">LS</shortName>
        <shortName evidence="7">Lumazine synthase</shortName>
        <ecNumber evidence="3 7">2.5.1.78</ecNumber>
    </recommendedName>
</protein>
<evidence type="ECO:0000313" key="9">
    <source>
        <dbReference type="Proteomes" id="UP000381693"/>
    </source>
</evidence>
<dbReference type="PANTHER" id="PTHR21058">
    <property type="entry name" value="6,7-DIMETHYL-8-RIBITYLLUMAZINE SYNTHASE DMRL SYNTHASE LUMAZINE SYNTHASE"/>
    <property type="match status" value="1"/>
</dbReference>
<evidence type="ECO:0000256" key="1">
    <source>
        <dbReference type="ARBA" id="ARBA00004917"/>
    </source>
</evidence>
<feature type="binding site" evidence="7">
    <location>
        <position position="96"/>
    </location>
    <ligand>
        <name>5-amino-6-(D-ribitylamino)uracil</name>
        <dbReference type="ChEBI" id="CHEBI:15934"/>
    </ligand>
</feature>
<dbReference type="InterPro" id="IPR036467">
    <property type="entry name" value="LS/RS_sf"/>
</dbReference>
<comment type="pathway">
    <text evidence="1 7">Cofactor biosynthesis; riboflavin biosynthesis; riboflavin from 2-hydroxy-3-oxobutyl phosphate and 5-amino-6-(D-ribitylamino)uracil: step 1/2.</text>
</comment>
<comment type="caution">
    <text evidence="8">The sequence shown here is derived from an EMBL/GenBank/DDBJ whole genome shotgun (WGS) entry which is preliminary data.</text>
</comment>
<dbReference type="Gene3D" id="3.40.50.960">
    <property type="entry name" value="Lumazine/riboflavin synthase"/>
    <property type="match status" value="1"/>
</dbReference>
<gene>
    <name evidence="7" type="primary">ribH</name>
    <name evidence="8" type="synonym">ribH/RIB4</name>
    <name evidence="8" type="ORF">MAMC_01224</name>
</gene>
<dbReference type="RefSeq" id="WP_142525249.1">
    <property type="nucleotide sequence ID" value="NZ_CABFUZ020000125.1"/>
</dbReference>
<proteinExistence type="inferred from homology"/>
<keyword evidence="5 7" id="KW-0808">Transferase</keyword>
<dbReference type="HAMAP" id="MF_00178">
    <property type="entry name" value="Lumazine_synth"/>
    <property type="match status" value="1"/>
</dbReference>